<reference evidence="2" key="1">
    <citation type="journal article" date="2015" name="MBio">
        <title>Genome-Resolved Metagenomic Analysis Reveals Roles for Candidate Phyla and Other Microbial Community Members in Biogeochemical Transformations in Oil Reservoirs.</title>
        <authorList>
            <person name="Hu P."/>
            <person name="Tom L."/>
            <person name="Singh A."/>
            <person name="Thomas B.C."/>
            <person name="Baker B.J."/>
            <person name="Piceno Y.M."/>
            <person name="Andersen G.L."/>
            <person name="Banfield J.F."/>
        </authorList>
    </citation>
    <scope>NUCLEOTIDE SEQUENCE [LARGE SCALE GENOMIC DNA]</scope>
</reference>
<evidence type="ECO:0000313" key="1">
    <source>
        <dbReference type="EMBL" id="KUK06505.1"/>
    </source>
</evidence>
<dbReference type="Proteomes" id="UP000054015">
    <property type="component" value="Unassembled WGS sequence"/>
</dbReference>
<dbReference type="Gene3D" id="3.30.420.40">
    <property type="match status" value="1"/>
</dbReference>
<accession>A0A124FBT4</accession>
<dbReference type="InterPro" id="IPR043129">
    <property type="entry name" value="ATPase_NBD"/>
</dbReference>
<comment type="caution">
    <text evidence="1">The sequence shown here is derived from an EMBL/GenBank/DDBJ whole genome shotgun (WGS) entry which is preliminary data.</text>
</comment>
<proteinExistence type="predicted"/>
<organism evidence="1 2">
    <name type="scientific">Archaeoglobus fulgidus</name>
    <dbReference type="NCBI Taxonomy" id="2234"/>
    <lineage>
        <taxon>Archaea</taxon>
        <taxon>Methanobacteriati</taxon>
        <taxon>Methanobacteriota</taxon>
        <taxon>Archaeoglobi</taxon>
        <taxon>Archaeoglobales</taxon>
        <taxon>Archaeoglobaceae</taxon>
        <taxon>Archaeoglobus</taxon>
    </lineage>
</organism>
<gene>
    <name evidence="1" type="ORF">XD48_1280</name>
</gene>
<feature type="non-terminal residue" evidence="1">
    <location>
        <position position="82"/>
    </location>
</feature>
<name>A0A124FBT4_ARCFL</name>
<dbReference type="AlphaFoldDB" id="A0A124FBT4"/>
<dbReference type="SUPFAM" id="SSF53067">
    <property type="entry name" value="Actin-like ATPase domain"/>
    <property type="match status" value="1"/>
</dbReference>
<sequence length="82" mass="8790">MIVGIDVGGTNTDVAVLEGNVFQIKSFRTSEVIQNLSDFIEKNFGDAEAVGIGVAVWFVDGKPVKAPNLPAIPKMELDVPFI</sequence>
<protein>
    <submittedName>
        <fullName evidence="1">Transcriptional regulatory protein, Rok family</fullName>
    </submittedName>
</protein>
<evidence type="ECO:0000313" key="2">
    <source>
        <dbReference type="Proteomes" id="UP000054015"/>
    </source>
</evidence>
<dbReference type="EMBL" id="LGEX01000033">
    <property type="protein sequence ID" value="KUK06505.1"/>
    <property type="molecule type" value="Genomic_DNA"/>
</dbReference>